<evidence type="ECO:0000313" key="2">
    <source>
        <dbReference type="EMBL" id="MBD2751945.1"/>
    </source>
</evidence>
<comment type="caution">
    <text evidence="2">The sequence shown here is derived from an EMBL/GenBank/DDBJ whole genome shotgun (WGS) entry which is preliminary data.</text>
</comment>
<evidence type="ECO:0000313" key="3">
    <source>
        <dbReference type="Proteomes" id="UP000653797"/>
    </source>
</evidence>
<dbReference type="EMBL" id="JACXAA010000001">
    <property type="protein sequence ID" value="MBD2751945.1"/>
    <property type="molecule type" value="Genomic_DNA"/>
</dbReference>
<name>A0A927GBX7_9BACT</name>
<sequence length="243" mass="27811">MFRKGDRHKRDLIFTTKPLPIRFQVSQGVYSLFKELFMEDVYEIDELVDDLPTAPVVIDIGANVGFFDIQLLSKIDKATIYAYEPVPANVKTLQQTLRQNPRLEQSVHLFSMAVTGQPLAQLELFAEAEENNQVVASAFSNFHENNSKKITVPCVTLTDIIQENGLQAIDLLKMDCEGSEYDIMYHTSPELIKRIRKMMIEVHDLDKEDKNIKAFNQYVQSLGYTTNYSPINSFCYALEATQQ</sequence>
<dbReference type="InterPro" id="IPR052514">
    <property type="entry name" value="SAM-dependent_MTase"/>
</dbReference>
<evidence type="ECO:0000259" key="1">
    <source>
        <dbReference type="Pfam" id="PF05050"/>
    </source>
</evidence>
<dbReference type="GO" id="GO:0008168">
    <property type="term" value="F:methyltransferase activity"/>
    <property type="evidence" value="ECO:0007669"/>
    <property type="project" value="UniProtKB-KW"/>
</dbReference>
<proteinExistence type="predicted"/>
<dbReference type="AlphaFoldDB" id="A0A927GBX7"/>
<dbReference type="NCBIfam" id="TIGR01444">
    <property type="entry name" value="fkbM_fam"/>
    <property type="match status" value="1"/>
</dbReference>
<dbReference type="RefSeq" id="WP_191037567.1">
    <property type="nucleotide sequence ID" value="NZ_JACXAA010000001.1"/>
</dbReference>
<accession>A0A927GBX7</accession>
<organism evidence="2 3">
    <name type="scientific">Spirosoma validum</name>
    <dbReference type="NCBI Taxonomy" id="2771355"/>
    <lineage>
        <taxon>Bacteria</taxon>
        <taxon>Pseudomonadati</taxon>
        <taxon>Bacteroidota</taxon>
        <taxon>Cytophagia</taxon>
        <taxon>Cytophagales</taxon>
        <taxon>Cytophagaceae</taxon>
        <taxon>Spirosoma</taxon>
    </lineage>
</organism>
<dbReference type="SUPFAM" id="SSF53335">
    <property type="entry name" value="S-adenosyl-L-methionine-dependent methyltransferases"/>
    <property type="match status" value="1"/>
</dbReference>
<dbReference type="Proteomes" id="UP000653797">
    <property type="component" value="Unassembled WGS sequence"/>
</dbReference>
<dbReference type="GO" id="GO:0032259">
    <property type="term" value="P:methylation"/>
    <property type="evidence" value="ECO:0007669"/>
    <property type="project" value="UniProtKB-KW"/>
</dbReference>
<dbReference type="PANTHER" id="PTHR34203">
    <property type="entry name" value="METHYLTRANSFERASE, FKBM FAMILY PROTEIN"/>
    <property type="match status" value="1"/>
</dbReference>
<keyword evidence="2" id="KW-0808">Transferase</keyword>
<gene>
    <name evidence="2" type="ORF">IC230_03510</name>
</gene>
<reference evidence="2" key="1">
    <citation type="submission" date="2020-09" db="EMBL/GenBank/DDBJ databases">
        <authorList>
            <person name="Kim M.K."/>
        </authorList>
    </citation>
    <scope>NUCLEOTIDE SEQUENCE</scope>
    <source>
        <strain evidence="2">BT704</strain>
    </source>
</reference>
<dbReference type="InterPro" id="IPR029063">
    <property type="entry name" value="SAM-dependent_MTases_sf"/>
</dbReference>
<keyword evidence="3" id="KW-1185">Reference proteome</keyword>
<protein>
    <submittedName>
        <fullName evidence="2">FkbM family methyltransferase</fullName>
    </submittedName>
</protein>
<feature type="domain" description="Methyltransferase FkbM" evidence="1">
    <location>
        <begin position="59"/>
        <end position="224"/>
    </location>
</feature>
<dbReference type="Gene3D" id="3.40.50.150">
    <property type="entry name" value="Vaccinia Virus protein VP39"/>
    <property type="match status" value="1"/>
</dbReference>
<dbReference type="InterPro" id="IPR006342">
    <property type="entry name" value="FkbM_mtfrase"/>
</dbReference>
<dbReference type="Pfam" id="PF05050">
    <property type="entry name" value="Methyltransf_21"/>
    <property type="match status" value="1"/>
</dbReference>
<dbReference type="PANTHER" id="PTHR34203:SF15">
    <property type="entry name" value="SLL1173 PROTEIN"/>
    <property type="match status" value="1"/>
</dbReference>
<keyword evidence="2" id="KW-0489">Methyltransferase</keyword>